<keyword evidence="4 10" id="KW-0547">Nucleotide-binding</keyword>
<dbReference type="Gene3D" id="3.40.50.620">
    <property type="entry name" value="HUPs"/>
    <property type="match status" value="1"/>
</dbReference>
<keyword evidence="3 10" id="KW-0436">Ligase</keyword>
<keyword evidence="12" id="KW-1185">Reference proteome</keyword>
<keyword evidence="7 10" id="KW-0030">Aminoacyl-tRNA synthetase</keyword>
<dbReference type="AlphaFoldDB" id="A0A8T2J891"/>
<protein>
    <recommendedName>
        <fullName evidence="2 10">Tyrosine--tRNA ligase</fullName>
        <ecNumber evidence="2 10">6.1.1.1</ecNumber>
    </recommendedName>
    <alternativeName>
        <fullName evidence="8 10">Tyrosyl-tRNA synthetase</fullName>
    </alternativeName>
</protein>
<accession>A0A8T2J891</accession>
<dbReference type="GO" id="GO:0004831">
    <property type="term" value="F:tyrosine-tRNA ligase activity"/>
    <property type="evidence" value="ECO:0007669"/>
    <property type="project" value="UniProtKB-EC"/>
</dbReference>
<dbReference type="InterPro" id="IPR024088">
    <property type="entry name" value="Tyr-tRNA-ligase_bac-type"/>
</dbReference>
<dbReference type="PRINTS" id="PR01040">
    <property type="entry name" value="TRNASYNTHTYR"/>
</dbReference>
<evidence type="ECO:0000256" key="4">
    <source>
        <dbReference type="ARBA" id="ARBA00022741"/>
    </source>
</evidence>
<gene>
    <name evidence="11" type="ORF">GDO86_005001</name>
</gene>
<dbReference type="OrthoDB" id="337870at2759"/>
<dbReference type="EMBL" id="JAACNH010000006">
    <property type="protein sequence ID" value="KAG8438646.1"/>
    <property type="molecule type" value="Genomic_DNA"/>
</dbReference>
<dbReference type="EC" id="6.1.1.1" evidence="2 10"/>
<evidence type="ECO:0000313" key="11">
    <source>
        <dbReference type="EMBL" id="KAG8438646.1"/>
    </source>
</evidence>
<sequence>MAASLLHALRVTPSRFRMFCRRVSGVSGFPEAAARRGLFKEVFPAQDGPQRLTELLESGPQTIYCGFDPTADSLHIGNLLAVLGLIHFHRAGHNIVAVIGGATARLGDPSGRGTEREAMDPDQIAVNSRGIRLCLDRVFGNCAALLPGARTGGTVTVLDNDQWYRQRRVSEFLGSVGRQFRVGTMMSRHSVRSRLGSPEGMNLAEFVYQMFQAYDFYHLHQEYQCTVQLGGTDQLGNIMSGHDLIHRMTGRDVFGITLPLITNTAGDKLGKSGQCDLA</sequence>
<dbReference type="GO" id="GO:0005524">
    <property type="term" value="F:ATP binding"/>
    <property type="evidence" value="ECO:0007669"/>
    <property type="project" value="UniProtKB-KW"/>
</dbReference>
<dbReference type="Proteomes" id="UP000812440">
    <property type="component" value="Chromosome 3"/>
</dbReference>
<dbReference type="Pfam" id="PF00579">
    <property type="entry name" value="tRNA-synt_1b"/>
    <property type="match status" value="1"/>
</dbReference>
<reference evidence="11" key="1">
    <citation type="thesis" date="2020" institute="ProQuest LLC" country="789 East Eisenhower Parkway, Ann Arbor, MI, USA">
        <title>Comparative Genomics and Chromosome Evolution.</title>
        <authorList>
            <person name="Mudd A.B."/>
        </authorList>
    </citation>
    <scope>NUCLEOTIDE SEQUENCE</scope>
    <source>
        <strain evidence="11">Female2</strain>
        <tissue evidence="11">Blood</tissue>
    </source>
</reference>
<evidence type="ECO:0000256" key="8">
    <source>
        <dbReference type="ARBA" id="ARBA00033323"/>
    </source>
</evidence>
<evidence type="ECO:0000313" key="12">
    <source>
        <dbReference type="Proteomes" id="UP000812440"/>
    </source>
</evidence>
<comment type="caution">
    <text evidence="11">The sequence shown here is derived from an EMBL/GenBank/DDBJ whole genome shotgun (WGS) entry which is preliminary data.</text>
</comment>
<dbReference type="FunFam" id="3.40.50.620:FF:000107">
    <property type="entry name" value="Tyrosine--tRNA ligase"/>
    <property type="match status" value="1"/>
</dbReference>
<evidence type="ECO:0000256" key="1">
    <source>
        <dbReference type="ARBA" id="ARBA00005594"/>
    </source>
</evidence>
<dbReference type="InterPro" id="IPR002307">
    <property type="entry name" value="Tyr-tRNA-ligase"/>
</dbReference>
<evidence type="ECO:0000256" key="5">
    <source>
        <dbReference type="ARBA" id="ARBA00022840"/>
    </source>
</evidence>
<evidence type="ECO:0000256" key="6">
    <source>
        <dbReference type="ARBA" id="ARBA00022917"/>
    </source>
</evidence>
<dbReference type="InterPro" id="IPR002305">
    <property type="entry name" value="aa-tRNA-synth_Ic"/>
</dbReference>
<evidence type="ECO:0000256" key="9">
    <source>
        <dbReference type="ARBA" id="ARBA00048248"/>
    </source>
</evidence>
<comment type="similarity">
    <text evidence="1 10">Belongs to the class-I aminoacyl-tRNA synthetase family.</text>
</comment>
<keyword evidence="5 10" id="KW-0067">ATP-binding</keyword>
<dbReference type="InterPro" id="IPR014729">
    <property type="entry name" value="Rossmann-like_a/b/a_fold"/>
</dbReference>
<comment type="catalytic activity">
    <reaction evidence="9 10">
        <text>tRNA(Tyr) + L-tyrosine + ATP = L-tyrosyl-tRNA(Tyr) + AMP + diphosphate + H(+)</text>
        <dbReference type="Rhea" id="RHEA:10220"/>
        <dbReference type="Rhea" id="RHEA-COMP:9706"/>
        <dbReference type="Rhea" id="RHEA-COMP:9707"/>
        <dbReference type="ChEBI" id="CHEBI:15378"/>
        <dbReference type="ChEBI" id="CHEBI:30616"/>
        <dbReference type="ChEBI" id="CHEBI:33019"/>
        <dbReference type="ChEBI" id="CHEBI:58315"/>
        <dbReference type="ChEBI" id="CHEBI:78442"/>
        <dbReference type="ChEBI" id="CHEBI:78536"/>
        <dbReference type="ChEBI" id="CHEBI:456215"/>
        <dbReference type="EC" id="6.1.1.1"/>
    </reaction>
</comment>
<evidence type="ECO:0000256" key="10">
    <source>
        <dbReference type="RuleBase" id="RU361234"/>
    </source>
</evidence>
<keyword evidence="6 10" id="KW-0648">Protein biosynthesis</keyword>
<dbReference type="PROSITE" id="PS00178">
    <property type="entry name" value="AA_TRNA_LIGASE_I"/>
    <property type="match status" value="1"/>
</dbReference>
<evidence type="ECO:0000256" key="3">
    <source>
        <dbReference type="ARBA" id="ARBA00022598"/>
    </source>
</evidence>
<dbReference type="InterPro" id="IPR001412">
    <property type="entry name" value="aa-tRNA-synth_I_CS"/>
</dbReference>
<dbReference type="PANTHER" id="PTHR11766:SF0">
    <property type="entry name" value="TYROSINE--TRNA LIGASE, MITOCHONDRIAL"/>
    <property type="match status" value="1"/>
</dbReference>
<organism evidence="11 12">
    <name type="scientific">Hymenochirus boettgeri</name>
    <name type="common">Congo dwarf clawed frog</name>
    <dbReference type="NCBI Taxonomy" id="247094"/>
    <lineage>
        <taxon>Eukaryota</taxon>
        <taxon>Metazoa</taxon>
        <taxon>Chordata</taxon>
        <taxon>Craniata</taxon>
        <taxon>Vertebrata</taxon>
        <taxon>Euteleostomi</taxon>
        <taxon>Amphibia</taxon>
        <taxon>Batrachia</taxon>
        <taxon>Anura</taxon>
        <taxon>Pipoidea</taxon>
        <taxon>Pipidae</taxon>
        <taxon>Pipinae</taxon>
        <taxon>Hymenochirus</taxon>
    </lineage>
</organism>
<dbReference type="GO" id="GO:0005829">
    <property type="term" value="C:cytosol"/>
    <property type="evidence" value="ECO:0007669"/>
    <property type="project" value="TreeGrafter"/>
</dbReference>
<dbReference type="GO" id="GO:0005739">
    <property type="term" value="C:mitochondrion"/>
    <property type="evidence" value="ECO:0007669"/>
    <property type="project" value="TreeGrafter"/>
</dbReference>
<dbReference type="PANTHER" id="PTHR11766">
    <property type="entry name" value="TYROSYL-TRNA SYNTHETASE"/>
    <property type="match status" value="1"/>
</dbReference>
<name>A0A8T2J891_9PIPI</name>
<proteinExistence type="inferred from homology"/>
<evidence type="ECO:0000256" key="7">
    <source>
        <dbReference type="ARBA" id="ARBA00023146"/>
    </source>
</evidence>
<dbReference type="GO" id="GO:0006437">
    <property type="term" value="P:tyrosyl-tRNA aminoacylation"/>
    <property type="evidence" value="ECO:0007669"/>
    <property type="project" value="InterPro"/>
</dbReference>
<evidence type="ECO:0000256" key="2">
    <source>
        <dbReference type="ARBA" id="ARBA00013160"/>
    </source>
</evidence>
<dbReference type="SUPFAM" id="SSF52374">
    <property type="entry name" value="Nucleotidylyl transferase"/>
    <property type="match status" value="1"/>
</dbReference>
<dbReference type="NCBIfam" id="TIGR00234">
    <property type="entry name" value="tyrS"/>
    <property type="match status" value="1"/>
</dbReference>